<evidence type="ECO:0000313" key="2">
    <source>
        <dbReference type="EMBL" id="GFH50645.1"/>
    </source>
</evidence>
<feature type="region of interest" description="Disordered" evidence="1">
    <location>
        <begin position="474"/>
        <end position="523"/>
    </location>
</feature>
<feature type="compositionally biased region" description="Low complexity" evidence="1">
    <location>
        <begin position="500"/>
        <end position="518"/>
    </location>
</feature>
<evidence type="ECO:0000256" key="1">
    <source>
        <dbReference type="SAM" id="MobiDB-lite"/>
    </source>
</evidence>
<dbReference type="Gene3D" id="3.30.70.270">
    <property type="match status" value="1"/>
</dbReference>
<proteinExistence type="predicted"/>
<comment type="caution">
    <text evidence="2">The sequence shown here is derived from an EMBL/GenBank/DDBJ whole genome shotgun (WGS) entry which is preliminary data.</text>
</comment>
<dbReference type="InterPro" id="IPR043128">
    <property type="entry name" value="Rev_trsase/Diguanyl_cyclase"/>
</dbReference>
<dbReference type="Gene3D" id="3.10.10.10">
    <property type="entry name" value="HIV Type 1 Reverse Transcriptase, subunit A, domain 1"/>
    <property type="match status" value="1"/>
</dbReference>
<accession>A0AAD3H515</accession>
<feature type="region of interest" description="Disordered" evidence="1">
    <location>
        <begin position="822"/>
        <end position="857"/>
    </location>
</feature>
<keyword evidence="3" id="KW-1185">Reference proteome</keyword>
<name>A0AAD3H515_9STRA</name>
<dbReference type="Proteomes" id="UP001054902">
    <property type="component" value="Unassembled WGS sequence"/>
</dbReference>
<organism evidence="2 3">
    <name type="scientific">Chaetoceros tenuissimus</name>
    <dbReference type="NCBI Taxonomy" id="426638"/>
    <lineage>
        <taxon>Eukaryota</taxon>
        <taxon>Sar</taxon>
        <taxon>Stramenopiles</taxon>
        <taxon>Ochrophyta</taxon>
        <taxon>Bacillariophyta</taxon>
        <taxon>Coscinodiscophyceae</taxon>
        <taxon>Chaetocerotophycidae</taxon>
        <taxon>Chaetocerotales</taxon>
        <taxon>Chaetocerotaceae</taxon>
        <taxon>Chaetoceros</taxon>
    </lineage>
</organism>
<feature type="compositionally biased region" description="Basic and acidic residues" evidence="1">
    <location>
        <begin position="845"/>
        <end position="857"/>
    </location>
</feature>
<evidence type="ECO:0000313" key="3">
    <source>
        <dbReference type="Proteomes" id="UP001054902"/>
    </source>
</evidence>
<dbReference type="EMBL" id="BLLK01000040">
    <property type="protein sequence ID" value="GFH50645.1"/>
    <property type="molecule type" value="Genomic_DNA"/>
</dbReference>
<protein>
    <submittedName>
        <fullName evidence="2">Uncharacterized protein</fullName>
    </submittedName>
</protein>
<reference evidence="2 3" key="1">
    <citation type="journal article" date="2021" name="Sci. Rep.">
        <title>The genome of the diatom Chaetoceros tenuissimus carries an ancient integrated fragment of an extant virus.</title>
        <authorList>
            <person name="Hongo Y."/>
            <person name="Kimura K."/>
            <person name="Takaki Y."/>
            <person name="Yoshida Y."/>
            <person name="Baba S."/>
            <person name="Kobayashi G."/>
            <person name="Nagasaki K."/>
            <person name="Hano T."/>
            <person name="Tomaru Y."/>
        </authorList>
    </citation>
    <scope>NUCLEOTIDE SEQUENCE [LARGE SCALE GENOMIC DNA]</scope>
    <source>
        <strain evidence="2 3">NIES-3715</strain>
    </source>
</reference>
<gene>
    <name evidence="2" type="ORF">CTEN210_07121</name>
</gene>
<dbReference type="InterPro" id="IPR043502">
    <property type="entry name" value="DNA/RNA_pol_sf"/>
</dbReference>
<dbReference type="SUPFAM" id="SSF56672">
    <property type="entry name" value="DNA/RNA polymerases"/>
    <property type="match status" value="1"/>
</dbReference>
<sequence length="1342" mass="149088">MKTNTSSTSSTPSSASYSVLRAALAAAQLASPAPLGDPDGICGGKIGNSDKICILEKGTCDVESHKKARHPLLPTTAFLVQIMGADRSKGYLPTSLDSFKLSFQVIEDLMETMDVEWTAKFEEMREVEYRADVIKVDQLLKTCTKKKPGSIKDAYWSSMKDSEKNNEDVKALDVEDLTAKLAEVISFAKKDDTSHPVLLVLPSDLKEENVDEFAEEVFEQLRMLINLVQYLVNENKAKVKNLPEHIFSLEKLVDGLKLEMQKVKAVLGKASNSDSETPPQLWAAVEKGLRSIQDLQSNLGEVEQTSDTLQKSVTLLLNHYTSLMQGAAGGPPVGGHTGSGLSHVACNDPAGSNPFEGNSSCSSRCCKFCDMSFTNVTADLDAHDVRIKDLEAANETSDDAQTVAVKGNLIKQRADVQALIDKWFGSERVPLGCFVTPHLMWNLAEVDSLRTLVAAQARTIDALSRKHGSLVERVNTAEKKLKKRNNSGGGGNADNDDGDLSSSFSCSSSSSAGDSFLDNDIGDNMGESSTQGMELEMGILSLNKKHLGKGLVLAQGWPSWSYALQGLGFSSIFTYVEGLSLSASAEVEATCIGKTIVKKDQLSSLLEDEEMYVFVQGSREFLETIYLRFFDSDEFTRKVIYVCKDEAKDFSYDAIPLFHSELGGVTNSSWKVYAPGTSLKVEKDHVHRQLRHILSTVEGQSNRKTLAESDSSQVHHNTDLLSAGVERPIVKTKSVFDASRDVTRVMTLGELYDAYDIELEVQDQLKRFHLRDVDSSPSRAFVHAAPIKVLRSIAEALFEVVLCHNDNDALLAHIAARRIESSPSCGKDCQTPKNTDGSKSAGPDRAAKPDDAEADPRDWDEWSVKNFVCHGKEALVCTGDYNEKNHSRFFNAWRNFLHRRYRRNVTRSFLRFARDAHKPKGAGYREASLTLTRSVLLEKATAIANRCNASDKLPDVVDTDCTGWVDFILGKDLESRSITYSPLIAQVNVKKRKKGSRGAGSTVNERQRNMEVGADAVMRAAHSSWWDWDAGSTLFFWRWPPEIRSAVRDGTKLFVDWSHMPNYLDSLRWPTDAAAKEKLKSKLSKVRDRGYIQPGFVRSLTGYFAVPKADTDIRVVYDATQCGLNDCLWTPNFFLPTVDSILRNASSSSWFGDIDLGKMFLNYALDLDLRPYAGVDVSELEAGTRRVLERWNRTLMGFKPSPYICTQTFAWSEENILGDVSLHLYDDTTSRVNPFYWNEIVFNFPGSENYNPEMPWVYRWNSVDNIMPAFFGTYIDDIRTGADGELSCRETTHIVASQINYLGQQDASRKRGQPAKNPRAWAGAKCEAVQNDGVYVFATHAK</sequence>